<protein>
    <submittedName>
        <fullName evidence="3">ABC transporter</fullName>
    </submittedName>
</protein>
<keyword evidence="1" id="KW-0732">Signal</keyword>
<evidence type="ECO:0000313" key="4">
    <source>
        <dbReference type="Proteomes" id="UP000241167"/>
    </source>
</evidence>
<dbReference type="EMBL" id="PXYI01000005">
    <property type="protein sequence ID" value="PSJ39114.1"/>
    <property type="molecule type" value="Genomic_DNA"/>
</dbReference>
<reference evidence="3 4" key="1">
    <citation type="submission" date="2018-03" db="EMBL/GenBank/DDBJ databases">
        <title>The draft genome of Sphingosinicella sp. GL-C-18.</title>
        <authorList>
            <person name="Liu L."/>
            <person name="Li L."/>
            <person name="Liang L."/>
            <person name="Zhang X."/>
            <person name="Wang T."/>
        </authorList>
    </citation>
    <scope>NUCLEOTIDE SEQUENCE [LARGE SCALE GENOMIC DNA]</scope>
    <source>
        <strain evidence="3 4">GL-C-18</strain>
    </source>
</reference>
<accession>A0A2P7QMC2</accession>
<evidence type="ECO:0000313" key="3">
    <source>
        <dbReference type="EMBL" id="PSJ39114.1"/>
    </source>
</evidence>
<dbReference type="InterPro" id="IPR005586">
    <property type="entry name" value="ABC_trans_aux"/>
</dbReference>
<dbReference type="Pfam" id="PF03886">
    <property type="entry name" value="ABC_trans_aux"/>
    <property type="match status" value="1"/>
</dbReference>
<gene>
    <name evidence="3" type="ORF">C7I55_16470</name>
</gene>
<dbReference type="SUPFAM" id="SSF159594">
    <property type="entry name" value="XCC0632-like"/>
    <property type="match status" value="1"/>
</dbReference>
<evidence type="ECO:0000259" key="2">
    <source>
        <dbReference type="Pfam" id="PF03886"/>
    </source>
</evidence>
<dbReference type="PROSITE" id="PS51257">
    <property type="entry name" value="PROKAR_LIPOPROTEIN"/>
    <property type="match status" value="1"/>
</dbReference>
<feature type="chain" id="PRO_5015139021" evidence="1">
    <location>
        <begin position="22"/>
        <end position="193"/>
    </location>
</feature>
<name>A0A2P7QMC2_9SPHN</name>
<dbReference type="OrthoDB" id="7391077at2"/>
<keyword evidence="4" id="KW-1185">Reference proteome</keyword>
<dbReference type="AlphaFoldDB" id="A0A2P7QMC2"/>
<feature type="domain" description="ABC-type transport auxiliary lipoprotein component" evidence="2">
    <location>
        <begin position="40"/>
        <end position="189"/>
    </location>
</feature>
<organism evidence="3 4">
    <name type="scientific">Allosphingosinicella deserti</name>
    <dbReference type="NCBI Taxonomy" id="2116704"/>
    <lineage>
        <taxon>Bacteria</taxon>
        <taxon>Pseudomonadati</taxon>
        <taxon>Pseudomonadota</taxon>
        <taxon>Alphaproteobacteria</taxon>
        <taxon>Sphingomonadales</taxon>
        <taxon>Sphingomonadaceae</taxon>
        <taxon>Allosphingosinicella</taxon>
    </lineage>
</organism>
<dbReference type="Gene3D" id="3.40.50.10610">
    <property type="entry name" value="ABC-type transport auxiliary lipoprotein component"/>
    <property type="match status" value="1"/>
</dbReference>
<proteinExistence type="predicted"/>
<feature type="signal peptide" evidence="1">
    <location>
        <begin position="1"/>
        <end position="21"/>
    </location>
</feature>
<sequence length="193" mass="20524">MNRTNALLAAAACLSLSGCLGGPKAPSELLTLTSTQVRAPGDARAAEQGRVITVISPTVPQAISNTRVPVYLSPTSIQYLKDSQWIEKPNELFRQLLSETLAAQTGWVVLDPSVYTQVQGVVLGGQLLTFGFDPNRMEAVVQFDANLARPQQAVATRRFEARVPVTAADRTQIAPALNQAANQVAADVAAWAG</sequence>
<dbReference type="RefSeq" id="WP_106514311.1">
    <property type="nucleotide sequence ID" value="NZ_PXYI01000005.1"/>
</dbReference>
<comment type="caution">
    <text evidence="3">The sequence shown here is derived from an EMBL/GenBank/DDBJ whole genome shotgun (WGS) entry which is preliminary data.</text>
</comment>
<dbReference type="Proteomes" id="UP000241167">
    <property type="component" value="Unassembled WGS sequence"/>
</dbReference>
<evidence type="ECO:0000256" key="1">
    <source>
        <dbReference type="SAM" id="SignalP"/>
    </source>
</evidence>